<dbReference type="Pfam" id="PF25063">
    <property type="entry name" value="ARM_TT21_C"/>
    <property type="match status" value="1"/>
</dbReference>
<evidence type="ECO:0000313" key="12">
    <source>
        <dbReference type="Proteomes" id="UP000790347"/>
    </source>
</evidence>
<name>A0A922IEI3_DERFA</name>
<evidence type="ECO:0000313" key="11">
    <source>
        <dbReference type="EMBL" id="KAH9527849.1"/>
    </source>
</evidence>
<dbReference type="InterPro" id="IPR056833">
    <property type="entry name" value="ARM_TT21_N"/>
</dbReference>
<dbReference type="InterPro" id="IPR056836">
    <property type="entry name" value="ARM_TT21_4th"/>
</dbReference>
<dbReference type="GO" id="GO:0005929">
    <property type="term" value="C:cilium"/>
    <property type="evidence" value="ECO:0007669"/>
    <property type="project" value="GOC"/>
</dbReference>
<evidence type="ECO:0000256" key="5">
    <source>
        <dbReference type="SAM" id="Coils"/>
    </source>
</evidence>
<keyword evidence="3 4" id="KW-0802">TPR repeat</keyword>
<protein>
    <submittedName>
        <fullName evidence="11">Tetratricopeptide repeat protein 21B</fullName>
    </submittedName>
</protein>
<dbReference type="PANTHER" id="PTHR14699">
    <property type="entry name" value="STI2 PROTEIN-RELATED"/>
    <property type="match status" value="1"/>
</dbReference>
<dbReference type="FunFam" id="1.25.40.10:FF:000377">
    <property type="entry name" value="Tetratricopeptide repeat domain 21B"/>
    <property type="match status" value="1"/>
</dbReference>
<dbReference type="InterPro" id="IPR056835">
    <property type="entry name" value="ARM_TT21_5th"/>
</dbReference>
<reference evidence="11" key="2">
    <citation type="journal article" date="2022" name="Res Sq">
        <title>Comparative Genomics Reveals Insights into the Divergent Evolution of Astigmatic Mites and Household Pest Adaptations.</title>
        <authorList>
            <person name="Xiong Q."/>
            <person name="Wan A.T.-Y."/>
            <person name="Liu X.-Y."/>
            <person name="Fung C.S.-H."/>
            <person name="Xiao X."/>
            <person name="Malainual N."/>
            <person name="Hou J."/>
            <person name="Wang L."/>
            <person name="Wang M."/>
            <person name="Yang K."/>
            <person name="Cui Y."/>
            <person name="Leung E."/>
            <person name="Nong W."/>
            <person name="Shin S.-K."/>
            <person name="Au S."/>
            <person name="Jeong K.Y."/>
            <person name="Chew F.T."/>
            <person name="Hui J."/>
            <person name="Leung T.F."/>
            <person name="Tungtrongchitr A."/>
            <person name="Zhong N."/>
            <person name="Liu Z."/>
            <person name="Tsui S."/>
        </authorList>
    </citation>
    <scope>NUCLEOTIDE SEQUENCE</scope>
    <source>
        <strain evidence="11">Derf</strain>
        <tissue evidence="11">Whole organism</tissue>
    </source>
</reference>
<gene>
    <name evidence="11" type="primary">TTC21B</name>
    <name evidence="11" type="ORF">DERF_001841</name>
</gene>
<evidence type="ECO:0000259" key="8">
    <source>
        <dbReference type="Pfam" id="PF25063"/>
    </source>
</evidence>
<feature type="domain" description="Tetratricopeptide repeat protein 21A/21B fourth ARM" evidence="10">
    <location>
        <begin position="801"/>
        <end position="962"/>
    </location>
</feature>
<dbReference type="SUPFAM" id="SSF48452">
    <property type="entry name" value="TPR-like"/>
    <property type="match status" value="5"/>
</dbReference>
<dbReference type="Pfam" id="PF13174">
    <property type="entry name" value="TPR_6"/>
    <property type="match status" value="1"/>
</dbReference>
<evidence type="ECO:0000259" key="6">
    <source>
        <dbReference type="Pfam" id="PF25060"/>
    </source>
</evidence>
<feature type="domain" description="Tetratricopeptide repeat protein 21A/21B C-terminal ARM" evidence="8">
    <location>
        <begin position="1168"/>
        <end position="1376"/>
    </location>
</feature>
<dbReference type="GO" id="GO:0030991">
    <property type="term" value="C:intraciliary transport particle A"/>
    <property type="evidence" value="ECO:0007669"/>
    <property type="project" value="TreeGrafter"/>
</dbReference>
<dbReference type="Proteomes" id="UP000790347">
    <property type="component" value="Unassembled WGS sequence"/>
</dbReference>
<dbReference type="InterPro" id="IPR011990">
    <property type="entry name" value="TPR-like_helical_dom_sf"/>
</dbReference>
<evidence type="ECO:0000259" key="10">
    <source>
        <dbReference type="Pfam" id="PF25068"/>
    </source>
</evidence>
<comment type="similarity">
    <text evidence="1">Belongs to the TTC21 family.</text>
</comment>
<evidence type="ECO:0000256" key="2">
    <source>
        <dbReference type="ARBA" id="ARBA00022737"/>
    </source>
</evidence>
<evidence type="ECO:0000256" key="1">
    <source>
        <dbReference type="ARBA" id="ARBA00010935"/>
    </source>
</evidence>
<dbReference type="InterPro" id="IPR019734">
    <property type="entry name" value="TPR_rpt"/>
</dbReference>
<dbReference type="SMART" id="SM00028">
    <property type="entry name" value="TPR"/>
    <property type="match status" value="11"/>
</dbReference>
<dbReference type="Pfam" id="PF25068">
    <property type="entry name" value="ARM_TT21_4th"/>
    <property type="match status" value="1"/>
</dbReference>
<accession>A0A922IEI3</accession>
<dbReference type="PROSITE" id="PS50005">
    <property type="entry name" value="TPR"/>
    <property type="match status" value="1"/>
</dbReference>
<dbReference type="Pfam" id="PF25058">
    <property type="entry name" value="ARM_TT21"/>
    <property type="match status" value="1"/>
</dbReference>
<feature type="domain" description="Tetratricopeptide repeat protein 21A/21B second ARM" evidence="6">
    <location>
        <begin position="274"/>
        <end position="378"/>
    </location>
</feature>
<keyword evidence="2" id="KW-0677">Repeat</keyword>
<feature type="domain" description="Tetratricopeptide repeat protein 21A/21B fifth ARM repeats" evidence="9">
    <location>
        <begin position="1004"/>
        <end position="1133"/>
    </location>
</feature>
<dbReference type="EMBL" id="ASGP02000001">
    <property type="protein sequence ID" value="KAH9527849.1"/>
    <property type="molecule type" value="Genomic_DNA"/>
</dbReference>
<evidence type="ECO:0000259" key="7">
    <source>
        <dbReference type="Pfam" id="PF25062"/>
    </source>
</evidence>
<sequence>MENTNNDKIVKSSLHYYCLNGLYHTMASLASEGQRMYPGDQAYRFYSGCALAFENRIQEAIREFENCVNDRDLTMAATLALIYSHSKCQIIDKDAIDSLEKRLKQLKEQSNETTLYYASLFLLLSKNFLQASQYIEQLNQNYRTFLDGKVLYGWLIVNHCNDDSMDEKSLKSYLHLFANVNEPDVLIILSKVEEKLHNYSGSIEKLNHAIAMYPRFLPALIEKIKVHAMLKEFELMMDSAFRSLVLDKHCIEPHRYSIIYYLAWDFNEESALSKIRDLISSLELREPKNAYIYFESSRLIARLALNNQNILMHSSSLIERAIFLDPTNIDYICENAFQWALLKRFQESERHYKNAMKLNPADSKPISGLLMTKLMQHDHDSMTGDVGEDNKLNLTKVYEEIDQLEEFNRTTTGLTTVNVGSKNETKSLNSIDLLPQQQDLLYLCLKSHVGRKQKNHSKLIENYLTQLLNHYNQLKAKPLSVHFYSNLQIHQVMDIVQICLSLCAPEPLVRGQQVPMFLHYAQQFINVLAAVMPNHKQILYRMAMIKYLSGEIRSAANLVNRCLQYDGKFIDLFILMAKISIYDRNFKTANQCLENALVLDFKIRNEISYILAKSSILKFERKYNEALQLMKDALQSSHKSTLCDRLESTNVELFLMFEMVDIHLLNNNTIEARKIIEKLSEQFSSDYDGKQEQRARIYLSQARIDCYSGDYEATLQTLRNVTATMGADHYIRSKKMMAAIYLSKYKDRKRFTECYHEIAENFPSQQSQLMLGDAYMHILQPEKAIEIYEQAVKKNPKDSTLVRKVGQALIKAHFFERAVTYYKAAIKSSGQMPSYCYDLAELLHRLGRDDQCKDIIAQTIKLLDTNKNEIDLDTHIIKIRIFNLLAQIHRQSGDREKSIQILRNAHDENQKLMRRLSVEHPDRLEEHRKFSINLCDHLADLLLSVDHDNNQQSALQIYKESLSFDSHNDEIYLKMAKIEMRNDHFDQAHTYCTNVLKNNANMDEALLLMADITFRQADFEGALSLYRELLNKNKTNFIALMRFIDAARRCGQLQTIVSLLDEAGKKCTGIEERINDESTMAKSGSLEAGFYLCKALYHWYTGDGNEAIKYLYTIRNDARFGKEATILIIEICIHPDSITTNNNTYSIVDSNQDVQRSNSISSNSTLKTAETLVEVLRLQNPEDFHVHLLNNLVLLAKKQKNDAEFVLSDLMKYLSNERYCEHSALIYSMAMAYMALKQTPKARNQLKRIAKNNWKYSEGDYLEKAWLLLADIHIQSNKFDNANELLKRILRYNRSCSKAYEYSGYIMEKEQCYRDAAYNYEQAWHFCNQNNPTIGYKLAFNYMKAKRWPEAIDICQKILSRYPDYPKIKKDILDKCVAMLKC</sequence>
<dbReference type="PANTHER" id="PTHR14699:SF0">
    <property type="entry name" value="TETRATRICOPEPTIDE REPEAT PROTEIN 21 HOMOLOG"/>
    <property type="match status" value="1"/>
</dbReference>
<feature type="domain" description="Tetratricopeptide repeat protein 21A/21B second ARM" evidence="6">
    <location>
        <begin position="443"/>
        <end position="581"/>
    </location>
</feature>
<dbReference type="InterPro" id="IPR040364">
    <property type="entry name" value="TTC21A/TTC21B"/>
</dbReference>
<comment type="caution">
    <text evidence="11">The sequence shown here is derived from an EMBL/GenBank/DDBJ whole genome shotgun (WGS) entry which is preliminary data.</text>
</comment>
<dbReference type="Pfam" id="PF25060">
    <property type="entry name" value="ARM_TT21_2nd"/>
    <property type="match status" value="2"/>
</dbReference>
<dbReference type="InterPro" id="IPR056834">
    <property type="entry name" value="ARM_TT21_C"/>
</dbReference>
<dbReference type="Gene3D" id="1.25.40.10">
    <property type="entry name" value="Tetratricopeptide repeat domain"/>
    <property type="match status" value="4"/>
</dbReference>
<keyword evidence="12" id="KW-1185">Reference proteome</keyword>
<feature type="repeat" description="TPR" evidence="4">
    <location>
        <begin position="765"/>
        <end position="798"/>
    </location>
</feature>
<evidence type="ECO:0000256" key="3">
    <source>
        <dbReference type="ARBA" id="ARBA00022803"/>
    </source>
</evidence>
<dbReference type="GO" id="GO:0061512">
    <property type="term" value="P:protein localization to cilium"/>
    <property type="evidence" value="ECO:0007669"/>
    <property type="project" value="TreeGrafter"/>
</dbReference>
<organism evidence="11 12">
    <name type="scientific">Dermatophagoides farinae</name>
    <name type="common">American house dust mite</name>
    <dbReference type="NCBI Taxonomy" id="6954"/>
    <lineage>
        <taxon>Eukaryota</taxon>
        <taxon>Metazoa</taxon>
        <taxon>Ecdysozoa</taxon>
        <taxon>Arthropoda</taxon>
        <taxon>Chelicerata</taxon>
        <taxon>Arachnida</taxon>
        <taxon>Acari</taxon>
        <taxon>Acariformes</taxon>
        <taxon>Sarcoptiformes</taxon>
        <taxon>Astigmata</taxon>
        <taxon>Psoroptidia</taxon>
        <taxon>Analgoidea</taxon>
        <taxon>Pyroglyphidae</taxon>
        <taxon>Dermatophagoidinae</taxon>
        <taxon>Dermatophagoides</taxon>
    </lineage>
</organism>
<evidence type="ECO:0000256" key="4">
    <source>
        <dbReference type="PROSITE-ProRule" id="PRU00339"/>
    </source>
</evidence>
<feature type="domain" description="Tetratricopeptide repeat protein 21A/21B N-terminal ARM repeat" evidence="7">
    <location>
        <begin position="15"/>
        <end position="237"/>
    </location>
</feature>
<keyword evidence="5" id="KW-0175">Coiled coil</keyword>
<proteinExistence type="inferred from homology"/>
<feature type="coiled-coil region" evidence="5">
    <location>
        <begin position="89"/>
        <end position="116"/>
    </location>
</feature>
<dbReference type="Pfam" id="PF25064">
    <property type="entry name" value="ARM_TT21_5th"/>
    <property type="match status" value="1"/>
</dbReference>
<reference evidence="11" key="1">
    <citation type="submission" date="2013-05" db="EMBL/GenBank/DDBJ databases">
        <authorList>
            <person name="Yim A.K.Y."/>
            <person name="Chan T.F."/>
            <person name="Ji K.M."/>
            <person name="Liu X.Y."/>
            <person name="Zhou J.W."/>
            <person name="Li R.Q."/>
            <person name="Yang K.Y."/>
            <person name="Li J."/>
            <person name="Li M."/>
            <person name="Law P.T.W."/>
            <person name="Wu Y.L."/>
            <person name="Cai Z.L."/>
            <person name="Qin H."/>
            <person name="Bao Y."/>
            <person name="Leung R.K.K."/>
            <person name="Ng P.K.S."/>
            <person name="Zou J."/>
            <person name="Zhong X.J."/>
            <person name="Ran P.X."/>
            <person name="Zhong N.S."/>
            <person name="Liu Z.G."/>
            <person name="Tsui S.K.W."/>
        </authorList>
    </citation>
    <scope>NUCLEOTIDE SEQUENCE</scope>
    <source>
        <strain evidence="11">Derf</strain>
        <tissue evidence="11">Whole organism</tissue>
    </source>
</reference>
<dbReference type="InterPro" id="IPR056832">
    <property type="entry name" value="ARM_TT21_2nd"/>
</dbReference>
<dbReference type="GO" id="GO:0035721">
    <property type="term" value="P:intraciliary retrograde transport"/>
    <property type="evidence" value="ECO:0007669"/>
    <property type="project" value="TreeGrafter"/>
</dbReference>
<dbReference type="Pfam" id="PF25062">
    <property type="entry name" value="ARM_TT21_N"/>
    <property type="match status" value="1"/>
</dbReference>
<evidence type="ECO:0000259" key="9">
    <source>
        <dbReference type="Pfam" id="PF25064"/>
    </source>
</evidence>